<keyword evidence="3" id="KW-0812">Transmembrane</keyword>
<keyword evidence="3" id="KW-1133">Transmembrane helix</keyword>
<name>A0A1G6RFH9_9ACTN</name>
<organism evidence="4 5">
    <name type="scientific">Nocardioides lianchengensis</name>
    <dbReference type="NCBI Taxonomy" id="1045774"/>
    <lineage>
        <taxon>Bacteria</taxon>
        <taxon>Bacillati</taxon>
        <taxon>Actinomycetota</taxon>
        <taxon>Actinomycetes</taxon>
        <taxon>Propionibacteriales</taxon>
        <taxon>Nocardioidaceae</taxon>
        <taxon>Nocardioides</taxon>
    </lineage>
</organism>
<evidence type="ECO:0000256" key="3">
    <source>
        <dbReference type="SAM" id="Phobius"/>
    </source>
</evidence>
<evidence type="ECO:0000256" key="1">
    <source>
        <dbReference type="ARBA" id="ARBA00004370"/>
    </source>
</evidence>
<keyword evidence="2 3" id="KW-0472">Membrane</keyword>
<sequence length="204" mass="21414">MEVAPGGSGGQQVSGPENGSKRVRLNLLLYVVVLVVAAAAVVVGVSVVDRLRDDPAPSSLPGEQDVQAVALDESDDEEQERLAAVVEAATAESNALLNITHEDPQASFDAVLAGATGEFRDQFEKAVSAVSKSLKENRSVQESDVVWTGVVAADADSATVAVAASGTVTNKLLEGKQDARNYRLQLELVLEDGAWLTRDLQFVG</sequence>
<dbReference type="EMBL" id="FMZM01000005">
    <property type="protein sequence ID" value="SDD03409.1"/>
    <property type="molecule type" value="Genomic_DNA"/>
</dbReference>
<dbReference type="PANTHER" id="PTHR37042">
    <property type="entry name" value="OUTER MEMBRANE PROTEIN RV1973"/>
    <property type="match status" value="1"/>
</dbReference>
<gene>
    <name evidence="4" type="ORF">SAMN05421872_105267</name>
</gene>
<reference evidence="4 5" key="1">
    <citation type="submission" date="2016-10" db="EMBL/GenBank/DDBJ databases">
        <authorList>
            <person name="de Groot N.N."/>
        </authorList>
    </citation>
    <scope>NUCLEOTIDE SEQUENCE [LARGE SCALE GENOMIC DNA]</scope>
    <source>
        <strain evidence="4 5">CGMCC 4.6858</strain>
    </source>
</reference>
<accession>A0A1G6RFH9</accession>
<dbReference type="AlphaFoldDB" id="A0A1G6RFH9"/>
<feature type="transmembrane region" description="Helical" evidence="3">
    <location>
        <begin position="27"/>
        <end position="48"/>
    </location>
</feature>
<keyword evidence="5" id="KW-1185">Reference proteome</keyword>
<proteinExistence type="predicted"/>
<dbReference type="STRING" id="1045774.SAMN05421872_105267"/>
<evidence type="ECO:0000256" key="2">
    <source>
        <dbReference type="ARBA" id="ARBA00023136"/>
    </source>
</evidence>
<dbReference type="GO" id="GO:0016020">
    <property type="term" value="C:membrane"/>
    <property type="evidence" value="ECO:0007669"/>
    <property type="project" value="UniProtKB-SubCell"/>
</dbReference>
<dbReference type="PANTHER" id="PTHR37042:SF4">
    <property type="entry name" value="OUTER MEMBRANE PROTEIN RV1973"/>
    <property type="match status" value="1"/>
</dbReference>
<comment type="subcellular location">
    <subcellularLocation>
        <location evidence="1">Membrane</location>
    </subcellularLocation>
</comment>
<evidence type="ECO:0000313" key="5">
    <source>
        <dbReference type="Proteomes" id="UP000199034"/>
    </source>
</evidence>
<evidence type="ECO:0000313" key="4">
    <source>
        <dbReference type="EMBL" id="SDD03409.1"/>
    </source>
</evidence>
<protein>
    <submittedName>
        <fullName evidence="4">Mce-associated membrane protein</fullName>
    </submittedName>
</protein>
<dbReference type="Proteomes" id="UP000199034">
    <property type="component" value="Unassembled WGS sequence"/>
</dbReference>